<protein>
    <recommendedName>
        <fullName evidence="6">Selectin P ligand</fullName>
    </recommendedName>
</protein>
<feature type="region of interest" description="Disordered" evidence="1">
    <location>
        <begin position="29"/>
        <end position="146"/>
    </location>
</feature>
<feature type="chain" id="PRO_5025651096" description="Selectin P ligand" evidence="3">
    <location>
        <begin position="27"/>
        <end position="395"/>
    </location>
</feature>
<keyword evidence="3" id="KW-0732">Signal</keyword>
<feature type="compositionally biased region" description="Low complexity" evidence="1">
    <location>
        <begin position="228"/>
        <end position="243"/>
    </location>
</feature>
<dbReference type="RefSeq" id="XP_029371990.1">
    <property type="nucleotide sequence ID" value="XM_029516130.1"/>
</dbReference>
<feature type="signal peptide" evidence="3">
    <location>
        <begin position="1"/>
        <end position="26"/>
    </location>
</feature>
<feature type="compositionally biased region" description="Polar residues" evidence="1">
    <location>
        <begin position="161"/>
        <end position="189"/>
    </location>
</feature>
<sequence length="395" mass="41232">MMPLSVKAYLAMLWGMSVLFPLETTAASIPETSSNSTEPNKASGLPTVPPHDDTKSASWGPTPKDVAVDSRGSSGSTRGLVVMSTPTTGSLGDHTPTTRGDSQLFKNTTTPPTPTPPEHPVQQQSSAASTVMTDPPTAPTATSPRPTFRAKLDITTMFSPDNATENASHITSGPSAFTPTTEIASSTSELPPVTSLPVTKTETSTASTKLSSTSETGSNISISQFPGTRSLSSTTVSPTSTGSNDFNLSTPTSTTGLFVPHVPKRLPVPTAGSTAATTAAPNKVSRSPPCSTRALVKQSLIAIASLGGLAAIFMVSTIVLCTMLSARKHKVKKPQQATEMMCISALLPERDFSYTRQRNPISNGVLVIHTPGESDEDGGDNLTLSSFLPENDRFV</sequence>
<organism evidence="4 5">
    <name type="scientific">Echeneis naucrates</name>
    <name type="common">Live sharksucker</name>
    <dbReference type="NCBI Taxonomy" id="173247"/>
    <lineage>
        <taxon>Eukaryota</taxon>
        <taxon>Metazoa</taxon>
        <taxon>Chordata</taxon>
        <taxon>Craniata</taxon>
        <taxon>Vertebrata</taxon>
        <taxon>Euteleostomi</taxon>
        <taxon>Actinopterygii</taxon>
        <taxon>Neopterygii</taxon>
        <taxon>Teleostei</taxon>
        <taxon>Neoteleostei</taxon>
        <taxon>Acanthomorphata</taxon>
        <taxon>Carangaria</taxon>
        <taxon>Carangiformes</taxon>
        <taxon>Echeneidae</taxon>
        <taxon>Echeneis</taxon>
    </lineage>
</organism>
<dbReference type="GO" id="GO:0005886">
    <property type="term" value="C:plasma membrane"/>
    <property type="evidence" value="ECO:0007669"/>
    <property type="project" value="TreeGrafter"/>
</dbReference>
<dbReference type="CTD" id="6404"/>
<reference evidence="4" key="3">
    <citation type="submission" date="2025-09" db="UniProtKB">
        <authorList>
            <consortium name="Ensembl"/>
        </authorList>
    </citation>
    <scope>IDENTIFICATION</scope>
</reference>
<evidence type="ECO:0000256" key="1">
    <source>
        <dbReference type="SAM" id="MobiDB-lite"/>
    </source>
</evidence>
<feature type="compositionally biased region" description="Low complexity" evidence="1">
    <location>
        <begin position="133"/>
        <end position="146"/>
    </location>
</feature>
<feature type="compositionally biased region" description="Low complexity" evidence="1">
    <location>
        <begin position="199"/>
        <end position="216"/>
    </location>
</feature>
<dbReference type="OMA" id="NHMYPVR"/>
<dbReference type="Proteomes" id="UP000472264">
    <property type="component" value="Chromosome 12"/>
</dbReference>
<dbReference type="InParanoid" id="A0A665W7G4"/>
<dbReference type="PANTHER" id="PTHR17384:SF7">
    <property type="entry name" value="P-SELECTIN GLYCOPROTEIN LIGAND 1"/>
    <property type="match status" value="1"/>
</dbReference>
<feature type="compositionally biased region" description="Polar residues" evidence="1">
    <location>
        <begin position="29"/>
        <end position="40"/>
    </location>
</feature>
<dbReference type="InterPro" id="IPR026195">
    <property type="entry name" value="PSGL-1"/>
</dbReference>
<proteinExistence type="predicted"/>
<dbReference type="GO" id="GO:0050901">
    <property type="term" value="P:leukocyte tethering or rolling"/>
    <property type="evidence" value="ECO:0007669"/>
    <property type="project" value="TreeGrafter"/>
</dbReference>
<dbReference type="Ensembl" id="ENSENLT00000040849.1">
    <property type="protein sequence ID" value="ENSENLP00000039821.1"/>
    <property type="gene ID" value="ENSENLG00000017155.1"/>
</dbReference>
<evidence type="ECO:0000313" key="4">
    <source>
        <dbReference type="Ensembl" id="ENSENLP00000039821.1"/>
    </source>
</evidence>
<evidence type="ECO:0000313" key="5">
    <source>
        <dbReference type="Proteomes" id="UP000472264"/>
    </source>
</evidence>
<feature type="region of interest" description="Disordered" evidence="1">
    <location>
        <begin position="161"/>
        <end position="249"/>
    </location>
</feature>
<feature type="compositionally biased region" description="Polar residues" evidence="1">
    <location>
        <begin position="121"/>
        <end position="132"/>
    </location>
</feature>
<dbReference type="PANTHER" id="PTHR17384">
    <property type="entry name" value="P-SELECTIN GLYCOPROTEIN LIGAND-1"/>
    <property type="match status" value="1"/>
</dbReference>
<evidence type="ECO:0008006" key="6">
    <source>
        <dbReference type="Google" id="ProtNLM"/>
    </source>
</evidence>
<keyword evidence="5" id="KW-1185">Reference proteome</keyword>
<feature type="compositionally biased region" description="Polar residues" evidence="1">
    <location>
        <begin position="84"/>
        <end position="107"/>
    </location>
</feature>
<gene>
    <name evidence="4" type="primary">selplg</name>
</gene>
<evidence type="ECO:0000256" key="2">
    <source>
        <dbReference type="SAM" id="Phobius"/>
    </source>
</evidence>
<evidence type="ECO:0000256" key="3">
    <source>
        <dbReference type="SAM" id="SignalP"/>
    </source>
</evidence>
<keyword evidence="2" id="KW-1133">Transmembrane helix</keyword>
<reference evidence="4" key="2">
    <citation type="submission" date="2025-08" db="UniProtKB">
        <authorList>
            <consortium name="Ensembl"/>
        </authorList>
    </citation>
    <scope>IDENTIFICATION</scope>
</reference>
<accession>A0A665W7G4</accession>
<keyword evidence="2" id="KW-0472">Membrane</keyword>
<dbReference type="GeneID" id="115052171"/>
<feature type="transmembrane region" description="Helical" evidence="2">
    <location>
        <begin position="300"/>
        <end position="326"/>
    </location>
</feature>
<dbReference type="OrthoDB" id="8927116at2759"/>
<feature type="compositionally biased region" description="Polar residues" evidence="1">
    <location>
        <begin position="217"/>
        <end position="227"/>
    </location>
</feature>
<dbReference type="AlphaFoldDB" id="A0A665W7G4"/>
<keyword evidence="2" id="KW-0812">Transmembrane</keyword>
<reference evidence="4" key="1">
    <citation type="submission" date="2021-04" db="EMBL/GenBank/DDBJ databases">
        <authorList>
            <consortium name="Wellcome Sanger Institute Data Sharing"/>
        </authorList>
    </citation>
    <scope>NUCLEOTIDE SEQUENCE [LARGE SCALE GENOMIC DNA]</scope>
</reference>
<name>A0A665W7G4_ECHNA</name>